<comment type="subcellular location">
    <subcellularLocation>
        <location evidence="1">Membrane</location>
        <topology evidence="1">Multi-pass membrane protein</topology>
    </subcellularLocation>
</comment>
<evidence type="ECO:0000256" key="1">
    <source>
        <dbReference type="ARBA" id="ARBA00004141"/>
    </source>
</evidence>
<evidence type="ECO:0000256" key="2">
    <source>
        <dbReference type="ARBA" id="ARBA00009904"/>
    </source>
</evidence>
<dbReference type="InterPro" id="IPR002490">
    <property type="entry name" value="V-ATPase_116kDa_su"/>
</dbReference>
<evidence type="ECO:0000256" key="8">
    <source>
        <dbReference type="ARBA" id="ARBA00059506"/>
    </source>
</evidence>
<keyword evidence="13" id="KW-1185">Reference proteome</keyword>
<feature type="coiled-coil region" evidence="11">
    <location>
        <begin position="83"/>
        <end position="117"/>
    </location>
</feature>
<dbReference type="PANTHER" id="PTHR11629">
    <property type="entry name" value="VACUOLAR PROTON ATPASES"/>
    <property type="match status" value="1"/>
</dbReference>
<feature type="transmembrane region" description="Helical" evidence="10">
    <location>
        <begin position="340"/>
        <end position="373"/>
    </location>
</feature>
<dbReference type="GO" id="GO:0007035">
    <property type="term" value="P:vacuolar acidification"/>
    <property type="evidence" value="ECO:0007669"/>
    <property type="project" value="TreeGrafter"/>
</dbReference>
<accession>A0A650CRT6</accession>
<sequence>MVRVEILTDKRNVNNVVTKLLNLNAFEVDDSKAPISQNKYEEARRKLGETSENINKIKIIMELGGIEIEPKGKLKVSDWFEIATEVNKEYTKIEEKYKELLEEIGKLRAELESLNTQLSEIEPFKDIGISLELLYKTEYFEVALAILSNEQRNNLEKNERIAVYCNPFAENKNACIIAGPKGTNLETKLKEIGVRRFETPDMISPQEAYNNVQEKIKYLQSVLGERRKELISKVEQDREWIAETYGRLLTVRDAMTILSKARVSEYYVQIEGFLHEKKLKNLLDELEGLAFITYEYPKRYAENEGETPPTYVELPKSIKPLESVIELYGVPSYWEISPTVFLIITFPFLFGLMFPDFGNALVIFIFSLWFYNYGKKKGSNNIKQLSLVLIYGSVIAMITGILAREFFGPLAVGGLRELLNNPAYPNGPLYNIWPVPQSVYEQIKYILPTGGAEQGIVNSIILSLLLGSILLFVSSLLGVINAIKKKDPEFLVLDRLPILLIYTVPFIIFTYGLTNLSNYIGQVEALLGGIGYFLFKTGSPAPGSTQTLADILVIWTELALIYNWAGRVIILRKHEKMSSVGAIVFGFIEGGFEAGILLLSNTISFIRVLVFAVAHYYILYAFSYMGYLAAGQPSTVIALIINPIALAIIIIGNLLAIALEGLIVFIQDMRLHFYEMFSKFYEGKGRKFEPQVTYVEILS</sequence>
<dbReference type="Pfam" id="PF01496">
    <property type="entry name" value="V_ATPase_I"/>
    <property type="match status" value="1"/>
</dbReference>
<keyword evidence="4 10" id="KW-0812">Transmembrane</keyword>
<dbReference type="AlphaFoldDB" id="A0A650CRT6"/>
<feature type="transmembrane region" description="Helical" evidence="10">
    <location>
        <begin position="385"/>
        <end position="403"/>
    </location>
</feature>
<dbReference type="GO" id="GO:0051117">
    <property type="term" value="F:ATPase binding"/>
    <property type="evidence" value="ECO:0007669"/>
    <property type="project" value="TreeGrafter"/>
</dbReference>
<feature type="transmembrane region" description="Helical" evidence="10">
    <location>
        <begin position="577"/>
        <end position="599"/>
    </location>
</feature>
<feature type="transmembrane region" description="Helical" evidence="10">
    <location>
        <begin position="636"/>
        <end position="666"/>
    </location>
</feature>
<evidence type="ECO:0000256" key="5">
    <source>
        <dbReference type="ARBA" id="ARBA00022989"/>
    </source>
</evidence>
<dbReference type="EMBL" id="CP045483">
    <property type="protein sequence ID" value="QGR20508.1"/>
    <property type="molecule type" value="Genomic_DNA"/>
</dbReference>
<gene>
    <name evidence="12" type="ORF">D1868_05100</name>
</gene>
<keyword evidence="3 10" id="KW-0813">Transport</keyword>
<keyword evidence="6 10" id="KW-0406">Ion transport</keyword>
<name>A0A650CRT6_9CREN</name>
<keyword evidence="5 10" id="KW-1133">Transmembrane helix</keyword>
<feature type="transmembrane region" description="Helical" evidence="10">
    <location>
        <begin position="492"/>
        <end position="513"/>
    </location>
</feature>
<protein>
    <recommendedName>
        <fullName evidence="9 10">A-type ATP synthase subunit I</fullName>
    </recommendedName>
</protein>
<feature type="transmembrane region" description="Helical" evidence="10">
    <location>
        <begin position="456"/>
        <end position="480"/>
    </location>
</feature>
<reference evidence="12 13" key="1">
    <citation type="submission" date="2019-10" db="EMBL/GenBank/DDBJ databases">
        <title>Genome Sequences from Six Type Strain Members of the Archaeal Family Sulfolobaceae: Acidianus ambivalens, Acidianus infernus, Metallosphaera prunae, Stygiolobus azoricus, Sulfolobus metallicus, and Sulfurisphaera ohwakuensis.</title>
        <authorList>
            <person name="Counts J.A."/>
            <person name="Kelly R.M."/>
        </authorList>
    </citation>
    <scope>NUCLEOTIDE SEQUENCE [LARGE SCALE GENOMIC DNA]</scope>
    <source>
        <strain evidence="12 13">FC6</strain>
    </source>
</reference>
<dbReference type="GO" id="GO:0016471">
    <property type="term" value="C:vacuolar proton-transporting V-type ATPase complex"/>
    <property type="evidence" value="ECO:0007669"/>
    <property type="project" value="TreeGrafter"/>
</dbReference>
<evidence type="ECO:0000256" key="3">
    <source>
        <dbReference type="ARBA" id="ARBA00022448"/>
    </source>
</evidence>
<evidence type="ECO:0000256" key="11">
    <source>
        <dbReference type="SAM" id="Coils"/>
    </source>
</evidence>
<evidence type="ECO:0000313" key="12">
    <source>
        <dbReference type="EMBL" id="QGR20508.1"/>
    </source>
</evidence>
<organism evidence="12 13">
    <name type="scientific">Stygiolobus azoricus</name>
    <dbReference type="NCBI Taxonomy" id="41675"/>
    <lineage>
        <taxon>Archaea</taxon>
        <taxon>Thermoproteota</taxon>
        <taxon>Thermoprotei</taxon>
        <taxon>Sulfolobales</taxon>
        <taxon>Sulfolobaceae</taxon>
        <taxon>Stygiolobus</taxon>
    </lineage>
</organism>
<evidence type="ECO:0000256" key="9">
    <source>
        <dbReference type="ARBA" id="ARBA00068671"/>
    </source>
</evidence>
<keyword evidence="11" id="KW-0175">Coiled coil</keyword>
<comment type="function">
    <text evidence="8">Component of the A-type ATP synthase that produces ATP from ADP in the presence of a proton gradient across the membrane.</text>
</comment>
<comment type="similarity">
    <text evidence="2 10">Belongs to the V-ATPase 116 kDa subunit family.</text>
</comment>
<keyword evidence="7 10" id="KW-0472">Membrane</keyword>
<evidence type="ECO:0000256" key="7">
    <source>
        <dbReference type="ARBA" id="ARBA00023136"/>
    </source>
</evidence>
<proteinExistence type="inferred from homology"/>
<dbReference type="GO" id="GO:0046961">
    <property type="term" value="F:proton-transporting ATPase activity, rotational mechanism"/>
    <property type="evidence" value="ECO:0007669"/>
    <property type="project" value="InterPro"/>
</dbReference>
<feature type="transmembrane region" description="Helical" evidence="10">
    <location>
        <begin position="606"/>
        <end position="630"/>
    </location>
</feature>
<dbReference type="Proteomes" id="UP000423396">
    <property type="component" value="Chromosome"/>
</dbReference>
<dbReference type="PANTHER" id="PTHR11629:SF63">
    <property type="entry name" value="V-TYPE PROTON ATPASE SUBUNIT A"/>
    <property type="match status" value="1"/>
</dbReference>
<dbReference type="GO" id="GO:0033179">
    <property type="term" value="C:proton-transporting V-type ATPase, V0 domain"/>
    <property type="evidence" value="ECO:0007669"/>
    <property type="project" value="InterPro"/>
</dbReference>
<evidence type="ECO:0000256" key="4">
    <source>
        <dbReference type="ARBA" id="ARBA00022692"/>
    </source>
</evidence>
<dbReference type="KEGG" id="sazo:D1868_05100"/>
<evidence type="ECO:0000313" key="13">
    <source>
        <dbReference type="Proteomes" id="UP000423396"/>
    </source>
</evidence>
<evidence type="ECO:0000256" key="10">
    <source>
        <dbReference type="RuleBase" id="RU361189"/>
    </source>
</evidence>
<evidence type="ECO:0000256" key="6">
    <source>
        <dbReference type="ARBA" id="ARBA00023065"/>
    </source>
</evidence>
<feature type="transmembrane region" description="Helical" evidence="10">
    <location>
        <begin position="547"/>
        <end position="565"/>
    </location>
</feature>